<dbReference type="AlphaFoldDB" id="A0AAW7K282"/>
<organism evidence="1 2">
    <name type="scientific">Yersinia nurmii</name>
    <dbReference type="NCBI Taxonomy" id="685706"/>
    <lineage>
        <taxon>Bacteria</taxon>
        <taxon>Pseudomonadati</taxon>
        <taxon>Pseudomonadota</taxon>
        <taxon>Gammaproteobacteria</taxon>
        <taxon>Enterobacterales</taxon>
        <taxon>Yersiniaceae</taxon>
        <taxon>Yersinia</taxon>
    </lineage>
</organism>
<evidence type="ECO:0000313" key="2">
    <source>
        <dbReference type="Proteomes" id="UP001167864"/>
    </source>
</evidence>
<name>A0AAW7K282_9GAMM</name>
<evidence type="ECO:0000313" key="1">
    <source>
        <dbReference type="EMBL" id="MDN0088683.1"/>
    </source>
</evidence>
<comment type="caution">
    <text evidence="1">The sequence shown here is derived from an EMBL/GenBank/DDBJ whole genome shotgun (WGS) entry which is preliminary data.</text>
</comment>
<dbReference type="RefSeq" id="WP_289818186.1">
    <property type="nucleotide sequence ID" value="NZ_JAUEHU010000015.1"/>
</dbReference>
<reference evidence="1" key="1">
    <citation type="submission" date="2023-06" db="EMBL/GenBank/DDBJ databases">
        <authorList>
            <person name="Polev D.E."/>
            <person name="Saitova A.T."/>
            <person name="Bogumilchik E.A."/>
            <person name="Kokorina G.I."/>
            <person name="Voskresenskaia E.A."/>
        </authorList>
    </citation>
    <scope>NUCLEOTIDE SEQUENCE</scope>
    <source>
        <strain evidence="1">2145 StPb PI</strain>
    </source>
</reference>
<dbReference type="EMBL" id="JAUEHU010000015">
    <property type="protein sequence ID" value="MDN0088683.1"/>
    <property type="molecule type" value="Genomic_DNA"/>
</dbReference>
<proteinExistence type="predicted"/>
<accession>A0AAW7K282</accession>
<sequence length="116" mass="13310">MNSQLFVDILKLVVRDAAIEDTISILESPPGRKPQRELVELSDFYHEKSEKEKELINKIIRIVADNTLFGILCVIDGVRAIENDENKGELILTYKKESIINLNKNSNLHDIYMLVN</sequence>
<protein>
    <submittedName>
        <fullName evidence="1">Uncharacterized protein</fullName>
    </submittedName>
</protein>
<gene>
    <name evidence="1" type="ORF">QVN42_15080</name>
</gene>
<dbReference type="Proteomes" id="UP001167864">
    <property type="component" value="Unassembled WGS sequence"/>
</dbReference>